<dbReference type="CDD" id="cd03784">
    <property type="entry name" value="GT1_Gtf-like"/>
    <property type="match status" value="1"/>
</dbReference>
<dbReference type="FunFam" id="3.40.50.2000:FF:000009">
    <property type="entry name" value="Sterol 3-beta-glucosyltransferase UGT80A2"/>
    <property type="match status" value="1"/>
</dbReference>
<organism evidence="5 6">
    <name type="scientific">Boothiomyces macroporosus</name>
    <dbReference type="NCBI Taxonomy" id="261099"/>
    <lineage>
        <taxon>Eukaryota</taxon>
        <taxon>Fungi</taxon>
        <taxon>Fungi incertae sedis</taxon>
        <taxon>Chytridiomycota</taxon>
        <taxon>Chytridiomycota incertae sedis</taxon>
        <taxon>Chytridiomycetes</taxon>
        <taxon>Rhizophydiales</taxon>
        <taxon>Terramycetaceae</taxon>
        <taxon>Boothiomyces</taxon>
    </lineage>
</organism>
<proteinExistence type="predicted"/>
<dbReference type="PANTHER" id="PTHR48050">
    <property type="entry name" value="STEROL 3-BETA-GLUCOSYLTRANSFERASE"/>
    <property type="match status" value="1"/>
</dbReference>
<sequence length="667" mass="74841">MTVSSHNSSEDLPEYQAELEKIDLDEKSDLPPPLPPRRKMPPFKMYVGIMPIYKPSKLAESIGYFDKDLFADNRNFHLYCIIEWENSFTKYEVDLNDDKRGKNSKTLISTVGGFENSYHFMDDYIQKNPRNRLMFIGETMKSPKDASGFCIKWSQDHSNNTPMWENSRLFVDEFLETIADTNPTWKTKVKLTSTSDSVIPENSYGFSSALEYIDWKFKKTQLLLENTKGFNARVENDRLMVEFTKTTTLESSRTSPTSSLRDEEIHSHPAPCLNIVIQIVGSRGDVQPFVALGIELQKYGHRVRLATHETFRTFVTENGLEFYPLFGDPALLMAYMVKNPGLIPGLDAIKQGEIQKKRDMIAGILESTWKSCTEPDEVTGLPFEAQAIIANPPSFGHIHCAEKLMIPLHIYFTMPWSPTVEFPHPLVNVDYSGGHSGSYNKMSYDVTETMTWSGLGDIINNFRKKTLGLHGIPITHAPRLLHELKVPHTYCWSPNLIPKPKDWGSHIDVCGFFFLDLASNYTPPDDLVQFLNAGPPPVYIGFGSIVVDDPDKLTKLIFSAVEKAGVRAIVSKGWGGLGTDSVPSNIYMIGNCPHDWLFTKVSAVCHHGGAGTTAAGLLKGKPTIVVPFFGDQPFWGAMIARMRVGPEPIHNKKLTADNLAEALKFAT</sequence>
<name>A0AAD5Y090_9FUNG</name>
<evidence type="ECO:0000259" key="3">
    <source>
        <dbReference type="Pfam" id="PF03033"/>
    </source>
</evidence>
<dbReference type="EMBL" id="JADGKB010000165">
    <property type="protein sequence ID" value="KAJ3251836.1"/>
    <property type="molecule type" value="Genomic_DNA"/>
</dbReference>
<protein>
    <recommendedName>
        <fullName evidence="7">Glycosyltransferase family 28 N-terminal domain-containing protein</fullName>
    </recommendedName>
</protein>
<dbReference type="InterPro" id="IPR050426">
    <property type="entry name" value="Glycosyltransferase_28"/>
</dbReference>
<dbReference type="Pfam" id="PF03033">
    <property type="entry name" value="Glyco_transf_28"/>
    <property type="match status" value="1"/>
</dbReference>
<feature type="compositionally biased region" description="Basic and acidic residues" evidence="2">
    <location>
        <begin position="18"/>
        <end position="29"/>
    </location>
</feature>
<evidence type="ECO:0000313" key="5">
    <source>
        <dbReference type="EMBL" id="KAJ3251836.1"/>
    </source>
</evidence>
<evidence type="ECO:0000313" key="6">
    <source>
        <dbReference type="Proteomes" id="UP001210925"/>
    </source>
</evidence>
<comment type="caution">
    <text evidence="5">The sequence shown here is derived from an EMBL/GenBank/DDBJ whole genome shotgun (WGS) entry which is preliminary data.</text>
</comment>
<dbReference type="Proteomes" id="UP001210925">
    <property type="component" value="Unassembled WGS sequence"/>
</dbReference>
<dbReference type="GO" id="GO:0016906">
    <property type="term" value="F:sterol 3-beta-glucosyltransferase activity"/>
    <property type="evidence" value="ECO:0007669"/>
    <property type="project" value="UniProtKB-ARBA"/>
</dbReference>
<feature type="non-terminal residue" evidence="5">
    <location>
        <position position="667"/>
    </location>
</feature>
<dbReference type="PANTHER" id="PTHR48050:SF13">
    <property type="entry name" value="STEROL 3-BETA-GLUCOSYLTRANSFERASE UGT80A2"/>
    <property type="match status" value="1"/>
</dbReference>
<dbReference type="SUPFAM" id="SSF53756">
    <property type="entry name" value="UDP-Glycosyltransferase/glycogen phosphorylase"/>
    <property type="match status" value="1"/>
</dbReference>
<feature type="region of interest" description="Disordered" evidence="2">
    <location>
        <begin position="1"/>
        <end position="37"/>
    </location>
</feature>
<accession>A0AAD5Y090</accession>
<dbReference type="InterPro" id="IPR002213">
    <property type="entry name" value="UDP_glucos_trans"/>
</dbReference>
<dbReference type="InterPro" id="IPR004276">
    <property type="entry name" value="GlycoTrans_28_N"/>
</dbReference>
<keyword evidence="6" id="KW-1185">Reference proteome</keyword>
<dbReference type="InterPro" id="IPR010610">
    <property type="entry name" value="EryCIII-like_C"/>
</dbReference>
<feature type="domain" description="Erythromycin biosynthesis protein CIII-like C-terminal" evidence="4">
    <location>
        <begin position="579"/>
        <end position="664"/>
    </location>
</feature>
<dbReference type="Gene3D" id="3.40.50.2000">
    <property type="entry name" value="Glycogen Phosphorylase B"/>
    <property type="match status" value="2"/>
</dbReference>
<dbReference type="GO" id="GO:0005975">
    <property type="term" value="P:carbohydrate metabolic process"/>
    <property type="evidence" value="ECO:0007669"/>
    <property type="project" value="InterPro"/>
</dbReference>
<feature type="domain" description="Glycosyltransferase family 28 N-terminal" evidence="3">
    <location>
        <begin position="275"/>
        <end position="420"/>
    </location>
</feature>
<reference evidence="5" key="1">
    <citation type="submission" date="2020-05" db="EMBL/GenBank/DDBJ databases">
        <title>Phylogenomic resolution of chytrid fungi.</title>
        <authorList>
            <person name="Stajich J.E."/>
            <person name="Amses K."/>
            <person name="Simmons R."/>
            <person name="Seto K."/>
            <person name="Myers J."/>
            <person name="Bonds A."/>
            <person name="Quandt C.A."/>
            <person name="Barry K."/>
            <person name="Liu P."/>
            <person name="Grigoriev I."/>
            <person name="Longcore J.E."/>
            <person name="James T.Y."/>
        </authorList>
    </citation>
    <scope>NUCLEOTIDE SEQUENCE</scope>
    <source>
        <strain evidence="5">PLAUS21</strain>
    </source>
</reference>
<dbReference type="Pfam" id="PF06722">
    <property type="entry name" value="EryCIII-like_C"/>
    <property type="match status" value="1"/>
</dbReference>
<evidence type="ECO:0008006" key="7">
    <source>
        <dbReference type="Google" id="ProtNLM"/>
    </source>
</evidence>
<keyword evidence="1" id="KW-0808">Transferase</keyword>
<evidence type="ECO:0000256" key="1">
    <source>
        <dbReference type="ARBA" id="ARBA00022679"/>
    </source>
</evidence>
<gene>
    <name evidence="5" type="ORF">HK103_002046</name>
</gene>
<evidence type="ECO:0000259" key="4">
    <source>
        <dbReference type="Pfam" id="PF06722"/>
    </source>
</evidence>
<dbReference type="AlphaFoldDB" id="A0AAD5Y090"/>
<evidence type="ECO:0000256" key="2">
    <source>
        <dbReference type="SAM" id="MobiDB-lite"/>
    </source>
</evidence>